<dbReference type="EMBL" id="JALLAZ020001680">
    <property type="protein sequence ID" value="KAL3768364.1"/>
    <property type="molecule type" value="Genomic_DNA"/>
</dbReference>
<dbReference type="InterPro" id="IPR004046">
    <property type="entry name" value="GST_C"/>
</dbReference>
<dbReference type="InterPro" id="IPR036249">
    <property type="entry name" value="Thioredoxin-like_sf"/>
</dbReference>
<dbReference type="Gene3D" id="1.20.1050.10">
    <property type="match status" value="1"/>
</dbReference>
<feature type="region of interest" description="Disordered" evidence="1">
    <location>
        <begin position="1"/>
        <end position="21"/>
    </location>
</feature>
<reference evidence="4 5" key="1">
    <citation type="submission" date="2024-10" db="EMBL/GenBank/DDBJ databases">
        <title>Updated reference genomes for cyclostephanoid diatoms.</title>
        <authorList>
            <person name="Roberts W.R."/>
            <person name="Alverson A.J."/>
        </authorList>
    </citation>
    <scope>NUCLEOTIDE SEQUENCE [LARGE SCALE GENOMIC DNA]</scope>
    <source>
        <strain evidence="4 5">AJA276-08</strain>
    </source>
</reference>
<keyword evidence="5" id="KW-1185">Reference proteome</keyword>
<dbReference type="Pfam" id="PF02798">
    <property type="entry name" value="GST_N"/>
    <property type="match status" value="1"/>
</dbReference>
<dbReference type="PROSITE" id="PS50404">
    <property type="entry name" value="GST_NTER"/>
    <property type="match status" value="1"/>
</dbReference>
<feature type="domain" description="GST C-terminal" evidence="3">
    <location>
        <begin position="105"/>
        <end position="226"/>
    </location>
</feature>
<evidence type="ECO:0000313" key="4">
    <source>
        <dbReference type="EMBL" id="KAL3768364.1"/>
    </source>
</evidence>
<evidence type="ECO:0000313" key="5">
    <source>
        <dbReference type="Proteomes" id="UP001530315"/>
    </source>
</evidence>
<protein>
    <recommendedName>
        <fullName evidence="6">Glutathione transferase</fullName>
    </recommendedName>
</protein>
<accession>A0ABD3MWP4</accession>
<dbReference type="InterPro" id="IPR010987">
    <property type="entry name" value="Glutathione-S-Trfase_C-like"/>
</dbReference>
<dbReference type="Pfam" id="PF14497">
    <property type="entry name" value="GST_C_3"/>
    <property type="match status" value="1"/>
</dbReference>
<dbReference type="Proteomes" id="UP001530315">
    <property type="component" value="Unassembled WGS sequence"/>
</dbReference>
<dbReference type="SFLD" id="SFLDS00019">
    <property type="entry name" value="Glutathione_Transferase_(cytos"/>
    <property type="match status" value="1"/>
</dbReference>
<organism evidence="4 5">
    <name type="scientific">Stephanodiscus triporus</name>
    <dbReference type="NCBI Taxonomy" id="2934178"/>
    <lineage>
        <taxon>Eukaryota</taxon>
        <taxon>Sar</taxon>
        <taxon>Stramenopiles</taxon>
        <taxon>Ochrophyta</taxon>
        <taxon>Bacillariophyta</taxon>
        <taxon>Coscinodiscophyceae</taxon>
        <taxon>Thalassiosirophycidae</taxon>
        <taxon>Stephanodiscales</taxon>
        <taxon>Stephanodiscaceae</taxon>
        <taxon>Stephanodiscus</taxon>
    </lineage>
</organism>
<dbReference type="PROSITE" id="PS50405">
    <property type="entry name" value="GST_CTER"/>
    <property type="match status" value="1"/>
</dbReference>
<evidence type="ECO:0000259" key="3">
    <source>
        <dbReference type="PROSITE" id="PS50405"/>
    </source>
</evidence>
<dbReference type="SUPFAM" id="SSF47616">
    <property type="entry name" value="GST C-terminal domain-like"/>
    <property type="match status" value="1"/>
</dbReference>
<name>A0ABD3MWP4_9STRA</name>
<dbReference type="Gene3D" id="3.40.30.10">
    <property type="entry name" value="Glutaredoxin"/>
    <property type="match status" value="1"/>
</dbReference>
<dbReference type="InterPro" id="IPR040079">
    <property type="entry name" value="Glutathione_S-Trfase"/>
</dbReference>
<comment type="caution">
    <text evidence="4">The sequence shown here is derived from an EMBL/GenBank/DDBJ whole genome shotgun (WGS) entry which is preliminary data.</text>
</comment>
<evidence type="ECO:0000256" key="1">
    <source>
        <dbReference type="SAM" id="MobiDB-lite"/>
    </source>
</evidence>
<dbReference type="InterPro" id="IPR036282">
    <property type="entry name" value="Glutathione-S-Trfase_C_sf"/>
</dbReference>
<feature type="domain" description="GST N-terminal" evidence="2">
    <location>
        <begin position="23"/>
        <end position="103"/>
    </location>
</feature>
<evidence type="ECO:0008006" key="6">
    <source>
        <dbReference type="Google" id="ProtNLM"/>
    </source>
</evidence>
<dbReference type="InterPro" id="IPR004045">
    <property type="entry name" value="Glutathione_S-Trfase_N"/>
</dbReference>
<proteinExistence type="predicted"/>
<sequence length="244" mass="26067">MPIWGGTNHQHGPAGHAGPTAPTRPRLTYFAGWGLAEQARWVMAACGVEWDQTSLSRHEEFVALRDGGVLTFGQLPLLEVDGLRLVQSQAIVRYVARRGGLVGVDDAEGATIDMVAEAVRDARSGLSSYPFSDDGPTHASQCRARLLGKQLPYLEAVLRRGGGSVVPSGLSYADVLIAEMLDGYVGMLGPGLLDDLPWLKALRDRVLALEGVASYLSSTRRHPFPGGDVGRAYVANVNAVLHGK</sequence>
<dbReference type="PANTHER" id="PTHR11571">
    <property type="entry name" value="GLUTATHIONE S-TRANSFERASE"/>
    <property type="match status" value="1"/>
</dbReference>
<gene>
    <name evidence="4" type="ORF">ACHAW5_005202</name>
</gene>
<dbReference type="InterPro" id="IPR050213">
    <property type="entry name" value="GST_superfamily"/>
</dbReference>
<dbReference type="PANTHER" id="PTHR11571:SF230">
    <property type="entry name" value="GLUTATHIONE TRANSFERASE"/>
    <property type="match status" value="1"/>
</dbReference>
<dbReference type="SUPFAM" id="SSF52833">
    <property type="entry name" value="Thioredoxin-like"/>
    <property type="match status" value="1"/>
</dbReference>
<evidence type="ECO:0000259" key="2">
    <source>
        <dbReference type="PROSITE" id="PS50404"/>
    </source>
</evidence>
<dbReference type="AlphaFoldDB" id="A0ABD3MWP4"/>
<dbReference type="CDD" id="cd03192">
    <property type="entry name" value="GST_C_Sigma_like"/>
    <property type="match status" value="1"/>
</dbReference>